<organism evidence="1 2">
    <name type="scientific">Symbiodinium natans</name>
    <dbReference type="NCBI Taxonomy" id="878477"/>
    <lineage>
        <taxon>Eukaryota</taxon>
        <taxon>Sar</taxon>
        <taxon>Alveolata</taxon>
        <taxon>Dinophyceae</taxon>
        <taxon>Suessiales</taxon>
        <taxon>Symbiodiniaceae</taxon>
        <taxon>Symbiodinium</taxon>
    </lineage>
</organism>
<reference evidence="1" key="1">
    <citation type="submission" date="2021-02" db="EMBL/GenBank/DDBJ databases">
        <authorList>
            <person name="Dougan E. K."/>
            <person name="Rhodes N."/>
            <person name="Thang M."/>
            <person name="Chan C."/>
        </authorList>
    </citation>
    <scope>NUCLEOTIDE SEQUENCE</scope>
</reference>
<dbReference type="OrthoDB" id="411982at2759"/>
<keyword evidence="2" id="KW-1185">Reference proteome</keyword>
<name>A0A812IIE1_9DINO</name>
<accession>A0A812IIE1</accession>
<evidence type="ECO:0000313" key="1">
    <source>
        <dbReference type="EMBL" id="CAE7036845.1"/>
    </source>
</evidence>
<dbReference type="AlphaFoldDB" id="A0A812IIE1"/>
<comment type="caution">
    <text evidence="1">The sequence shown here is derived from an EMBL/GenBank/DDBJ whole genome shotgun (WGS) entry which is preliminary data.</text>
</comment>
<gene>
    <name evidence="1" type="primary">PIP5K5</name>
    <name evidence="1" type="ORF">SNAT2548_LOCUS4433</name>
</gene>
<proteinExistence type="predicted"/>
<sequence length="530" mass="61183">MVAMGHSVDAACSELRGLALERQQDWRRACSANMLSNGIGKPTELQELAIREEWRAWRENLLLADLSKLPDGHRVLLQALLCDTLAGYEELQPRFSALTPPPRESDSLSARLVRLAATAQAETGRLLKTPPPKNNFGQEAYLNMLLYQKLSMARQEPRNSQAPQSMLHAWDRWYAAAEKNFPGEARLKLQLLKLRQRRAARVICRAMSGALERRKLCQEALRVKAANKLQRTFRNVILPRLRQLHQTVDKIRVKCLLQRLQRRIRRFLRATRLWHGSAAYRRGDQDSLPSFKASALRIQAFCRGRWSRKGWSYCWDPPFTRASTLAARQLQTASDLPVLTAAAKRQFAELRRRRRHSLNYERVRRTWLPGLQAELSMLTSWFFEAEETERRADFEARNERRFEAQWQGYAKGLEAFARSHALDRSKNRDQWVATVSDGKPVWLNERTGQTRPSDPLEARVRGTLARERKKAVDRFEDRARQWRAAWEEEDQACAELYAAGSVELQDITRSSFAAAFDGKRAPLVCQILIS</sequence>
<dbReference type="EMBL" id="CAJNDS010000271">
    <property type="protein sequence ID" value="CAE7036845.1"/>
    <property type="molecule type" value="Genomic_DNA"/>
</dbReference>
<dbReference type="Proteomes" id="UP000604046">
    <property type="component" value="Unassembled WGS sequence"/>
</dbReference>
<evidence type="ECO:0000313" key="2">
    <source>
        <dbReference type="Proteomes" id="UP000604046"/>
    </source>
</evidence>
<protein>
    <submittedName>
        <fullName evidence="1">PIP5K5 protein</fullName>
    </submittedName>
</protein>